<reference evidence="1" key="1">
    <citation type="journal article" date="2015" name="Nature">
        <title>Complex archaea that bridge the gap between prokaryotes and eukaryotes.</title>
        <authorList>
            <person name="Spang A."/>
            <person name="Saw J.H."/>
            <person name="Jorgensen S.L."/>
            <person name="Zaremba-Niedzwiedzka K."/>
            <person name="Martijn J."/>
            <person name="Lind A.E."/>
            <person name="van Eijk R."/>
            <person name="Schleper C."/>
            <person name="Guy L."/>
            <person name="Ettema T.J."/>
        </authorList>
    </citation>
    <scope>NUCLEOTIDE SEQUENCE</scope>
</reference>
<sequence>MYNGLDDKDYDTMDWLSPSEEVAEKMRDITKEDLLSLMPVRRGCLSRGVISRYG</sequence>
<organism evidence="1">
    <name type="scientific">marine sediment metagenome</name>
    <dbReference type="NCBI Taxonomy" id="412755"/>
    <lineage>
        <taxon>unclassified sequences</taxon>
        <taxon>metagenomes</taxon>
        <taxon>ecological metagenomes</taxon>
    </lineage>
</organism>
<evidence type="ECO:0000313" key="1">
    <source>
        <dbReference type="EMBL" id="KKN73860.1"/>
    </source>
</evidence>
<gene>
    <name evidence="1" type="ORF">LCGC14_0396620</name>
</gene>
<dbReference type="AlphaFoldDB" id="A0A0F9SY71"/>
<dbReference type="EMBL" id="LAZR01000336">
    <property type="protein sequence ID" value="KKN73860.1"/>
    <property type="molecule type" value="Genomic_DNA"/>
</dbReference>
<protein>
    <submittedName>
        <fullName evidence="1">Uncharacterized protein</fullName>
    </submittedName>
</protein>
<name>A0A0F9SY71_9ZZZZ</name>
<proteinExistence type="predicted"/>
<accession>A0A0F9SY71</accession>
<comment type="caution">
    <text evidence="1">The sequence shown here is derived from an EMBL/GenBank/DDBJ whole genome shotgun (WGS) entry which is preliminary data.</text>
</comment>